<feature type="active site" evidence="6">
    <location>
        <position position="127"/>
    </location>
</feature>
<protein>
    <recommendedName>
        <fullName evidence="8">Cytosine-specific methyltransferase</fullName>
        <ecNumber evidence="8">2.1.1.37</ecNumber>
    </recommendedName>
</protein>
<dbReference type="NCBIfam" id="TIGR00675">
    <property type="entry name" value="dcm"/>
    <property type="match status" value="1"/>
</dbReference>
<dbReference type="GO" id="GO:0032259">
    <property type="term" value="P:methylation"/>
    <property type="evidence" value="ECO:0007669"/>
    <property type="project" value="UniProtKB-KW"/>
</dbReference>
<comment type="similarity">
    <text evidence="6 7">Belongs to the class I-like SAM-binding methyltransferase superfamily. C5-methyltransferase family.</text>
</comment>
<accession>A0A1L3JMB9</accession>
<name>A0A1L3JMB9_9FLAO</name>
<dbReference type="GO" id="GO:0044027">
    <property type="term" value="P:negative regulation of gene expression via chromosomal CpG island methylation"/>
    <property type="evidence" value="ECO:0007669"/>
    <property type="project" value="TreeGrafter"/>
</dbReference>
<dbReference type="KEGG" id="ten:LPB136_13395"/>
<evidence type="ECO:0000256" key="3">
    <source>
        <dbReference type="ARBA" id="ARBA00022691"/>
    </source>
</evidence>
<evidence type="ECO:0000256" key="7">
    <source>
        <dbReference type="RuleBase" id="RU000416"/>
    </source>
</evidence>
<dbReference type="EMBL" id="CP018155">
    <property type="protein sequence ID" value="APG66306.1"/>
    <property type="molecule type" value="Genomic_DNA"/>
</dbReference>
<proteinExistence type="inferred from homology"/>
<dbReference type="PROSITE" id="PS51679">
    <property type="entry name" value="SAM_MT_C5"/>
    <property type="match status" value="1"/>
</dbReference>
<keyword evidence="2 6" id="KW-0808">Transferase</keyword>
<dbReference type="GO" id="GO:0009307">
    <property type="term" value="P:DNA restriction-modification system"/>
    <property type="evidence" value="ECO:0007669"/>
    <property type="project" value="UniProtKB-KW"/>
</dbReference>
<dbReference type="PANTHER" id="PTHR10629">
    <property type="entry name" value="CYTOSINE-SPECIFIC METHYLTRANSFERASE"/>
    <property type="match status" value="1"/>
</dbReference>
<sequence length="476" mass="54179">MKNKKKYSYIDLFAGAGGLTIGFGNNGFHLEIANDIAEPALNTFKRNLKQTHPETNINRVILGDIKELYEHLGNGQVVYNLQGHMTIETNKESELRKKAPSIKDDSSVRELLSSIENVDVLVGGPPCQGFSMIGRSKKATLEERTKGFIDDPRNQLFKYYLKFAEKLSPKLVLIENVKGLASASAYRELIEESLKDTGEFGYDTSSCVLNAKDFGLAQSRERIFFIGVRKDLYQKYNVEASSIFEEINKSKKEPLKLKDVIFDLPQIKANPKPNNYKEEAEIPFSRIKTSFGKNISDEAYCELLNKEKSSRYLNLINTYKGRLITPRYLFNHKSRYHNERDLFIYKNLVAGKYLNNPINKKALSKVTYGVFIDKEGIKKVKGFGDKYFKLDPENVSKTVIAHLETDGNSYVHPGKFPRSITPREAARIQSFPDWYFFTGSTRNQFKQIGNAVPPILGSVFAEHFKNVLDLIEVDAK</sequence>
<dbReference type="InterPro" id="IPR029063">
    <property type="entry name" value="SAM-dependent_MTases_sf"/>
</dbReference>
<dbReference type="Pfam" id="PF00145">
    <property type="entry name" value="DNA_methylase"/>
    <property type="match status" value="2"/>
</dbReference>
<keyword evidence="3 6" id="KW-0949">S-adenosyl-L-methionine</keyword>
<dbReference type="InterPro" id="IPR050390">
    <property type="entry name" value="C5-Methyltransferase"/>
</dbReference>
<evidence type="ECO:0000313" key="10">
    <source>
        <dbReference type="Proteomes" id="UP000181898"/>
    </source>
</evidence>
<dbReference type="PROSITE" id="PS00094">
    <property type="entry name" value="C5_MTASE_1"/>
    <property type="match status" value="1"/>
</dbReference>
<dbReference type="EC" id="2.1.1.37" evidence="8"/>
<dbReference type="REBASE" id="173519">
    <property type="entry name" value="M1.Tsp136ORF13395P"/>
</dbReference>
<dbReference type="Gene3D" id="3.90.120.10">
    <property type="entry name" value="DNA Methylase, subunit A, domain 2"/>
    <property type="match status" value="1"/>
</dbReference>
<dbReference type="OrthoDB" id="32195at2"/>
<keyword evidence="10" id="KW-1185">Reference proteome</keyword>
<reference evidence="9 10" key="1">
    <citation type="submission" date="2016-11" db="EMBL/GenBank/DDBJ databases">
        <title>Tenacibaculum sp. LPB0136, isolated from marine environment.</title>
        <authorList>
            <person name="Kim E."/>
            <person name="Yi H."/>
        </authorList>
    </citation>
    <scope>NUCLEOTIDE SEQUENCE [LARGE SCALE GENOMIC DNA]</scope>
    <source>
        <strain evidence="9 10">LPB0136</strain>
    </source>
</reference>
<dbReference type="SUPFAM" id="SSF53335">
    <property type="entry name" value="S-adenosyl-L-methionine-dependent methyltransferases"/>
    <property type="match status" value="1"/>
</dbReference>
<dbReference type="InterPro" id="IPR018117">
    <property type="entry name" value="C5_DNA_meth_AS"/>
</dbReference>
<dbReference type="GO" id="GO:0003677">
    <property type="term" value="F:DNA binding"/>
    <property type="evidence" value="ECO:0007669"/>
    <property type="project" value="TreeGrafter"/>
</dbReference>
<dbReference type="AlphaFoldDB" id="A0A1L3JMB9"/>
<organism evidence="9 10">
    <name type="scientific">Tenacibaculum todarodis</name>
    <dbReference type="NCBI Taxonomy" id="1850252"/>
    <lineage>
        <taxon>Bacteria</taxon>
        <taxon>Pseudomonadati</taxon>
        <taxon>Bacteroidota</taxon>
        <taxon>Flavobacteriia</taxon>
        <taxon>Flavobacteriales</taxon>
        <taxon>Flavobacteriaceae</taxon>
        <taxon>Tenacibaculum</taxon>
    </lineage>
</organism>
<evidence type="ECO:0000256" key="4">
    <source>
        <dbReference type="ARBA" id="ARBA00022747"/>
    </source>
</evidence>
<keyword evidence="1 6" id="KW-0489">Methyltransferase</keyword>
<dbReference type="PANTHER" id="PTHR10629:SF52">
    <property type="entry name" value="DNA (CYTOSINE-5)-METHYLTRANSFERASE 1"/>
    <property type="match status" value="1"/>
</dbReference>
<comment type="catalytic activity">
    <reaction evidence="5 8">
        <text>a 2'-deoxycytidine in DNA + S-adenosyl-L-methionine = a 5-methyl-2'-deoxycytidine in DNA + S-adenosyl-L-homocysteine + H(+)</text>
        <dbReference type="Rhea" id="RHEA:13681"/>
        <dbReference type="Rhea" id="RHEA-COMP:11369"/>
        <dbReference type="Rhea" id="RHEA-COMP:11370"/>
        <dbReference type="ChEBI" id="CHEBI:15378"/>
        <dbReference type="ChEBI" id="CHEBI:57856"/>
        <dbReference type="ChEBI" id="CHEBI:59789"/>
        <dbReference type="ChEBI" id="CHEBI:85452"/>
        <dbReference type="ChEBI" id="CHEBI:85454"/>
        <dbReference type="EC" id="2.1.1.37"/>
    </reaction>
</comment>
<gene>
    <name evidence="9" type="ORF">LPB136_13395</name>
</gene>
<dbReference type="PRINTS" id="PR00105">
    <property type="entry name" value="C5METTRFRASE"/>
</dbReference>
<keyword evidence="4" id="KW-0680">Restriction system</keyword>
<evidence type="ECO:0000256" key="5">
    <source>
        <dbReference type="ARBA" id="ARBA00047422"/>
    </source>
</evidence>
<evidence type="ECO:0000256" key="8">
    <source>
        <dbReference type="RuleBase" id="RU000417"/>
    </source>
</evidence>
<evidence type="ECO:0000256" key="1">
    <source>
        <dbReference type="ARBA" id="ARBA00022603"/>
    </source>
</evidence>
<evidence type="ECO:0000313" key="9">
    <source>
        <dbReference type="EMBL" id="APG66306.1"/>
    </source>
</evidence>
<dbReference type="RefSeq" id="WP_072556820.1">
    <property type="nucleotide sequence ID" value="NZ_CP018155.1"/>
</dbReference>
<dbReference type="Proteomes" id="UP000181898">
    <property type="component" value="Chromosome"/>
</dbReference>
<evidence type="ECO:0000256" key="2">
    <source>
        <dbReference type="ARBA" id="ARBA00022679"/>
    </source>
</evidence>
<evidence type="ECO:0000256" key="6">
    <source>
        <dbReference type="PROSITE-ProRule" id="PRU01016"/>
    </source>
</evidence>
<dbReference type="GO" id="GO:0003886">
    <property type="term" value="F:DNA (cytosine-5-)-methyltransferase activity"/>
    <property type="evidence" value="ECO:0007669"/>
    <property type="project" value="UniProtKB-EC"/>
</dbReference>
<dbReference type="Gene3D" id="3.40.50.150">
    <property type="entry name" value="Vaccinia Virus protein VP39"/>
    <property type="match status" value="1"/>
</dbReference>
<dbReference type="STRING" id="1850252.LPB136_13395"/>
<dbReference type="InterPro" id="IPR001525">
    <property type="entry name" value="C5_MeTfrase"/>
</dbReference>